<dbReference type="RefSeq" id="WP_054649979.1">
    <property type="nucleotide sequence ID" value="NZ_AZFJ01000045.1"/>
</dbReference>
<reference evidence="1 2" key="1">
    <citation type="journal article" date="2015" name="Genome Announc.">
        <title>Expanding the biotechnology potential of lactobacilli through comparative genomics of 213 strains and associated genera.</title>
        <authorList>
            <person name="Sun Z."/>
            <person name="Harris H.M."/>
            <person name="McCann A."/>
            <person name="Guo C."/>
            <person name="Argimon S."/>
            <person name="Zhang W."/>
            <person name="Yang X."/>
            <person name="Jeffery I.B."/>
            <person name="Cooney J.C."/>
            <person name="Kagawa T.F."/>
            <person name="Liu W."/>
            <person name="Song Y."/>
            <person name="Salvetti E."/>
            <person name="Wrobel A."/>
            <person name="Rasinkangas P."/>
            <person name="Parkhill J."/>
            <person name="Rea M.C."/>
            <person name="O'Sullivan O."/>
            <person name="Ritari J."/>
            <person name="Douillard F.P."/>
            <person name="Paul Ross R."/>
            <person name="Yang R."/>
            <person name="Briner A.E."/>
            <person name="Felis G.E."/>
            <person name="de Vos W.M."/>
            <person name="Barrangou R."/>
            <person name="Klaenhammer T.R."/>
            <person name="Caufield P.W."/>
            <person name="Cui Y."/>
            <person name="Zhang H."/>
            <person name="O'Toole P.W."/>
        </authorList>
    </citation>
    <scope>NUCLEOTIDE SEQUENCE [LARGE SCALE GENOMIC DNA]</scope>
    <source>
        <strain evidence="1 2">DSM 15945</strain>
    </source>
</reference>
<evidence type="ECO:0000313" key="1">
    <source>
        <dbReference type="EMBL" id="KRL86407.1"/>
    </source>
</evidence>
<organism evidence="1 2">
    <name type="scientific">Lacticaseibacillus pantheris DSM 15945 = JCM 12539 = NBRC 106106</name>
    <dbReference type="NCBI Taxonomy" id="1423783"/>
    <lineage>
        <taxon>Bacteria</taxon>
        <taxon>Bacillati</taxon>
        <taxon>Bacillota</taxon>
        <taxon>Bacilli</taxon>
        <taxon>Lactobacillales</taxon>
        <taxon>Lactobacillaceae</taxon>
        <taxon>Lacticaseibacillus</taxon>
    </lineage>
</organism>
<keyword evidence="2" id="KW-1185">Reference proteome</keyword>
<dbReference type="EMBL" id="AZFJ01000045">
    <property type="protein sequence ID" value="KRL86407.1"/>
    <property type="molecule type" value="Genomic_DNA"/>
</dbReference>
<comment type="caution">
    <text evidence="1">The sequence shown here is derived from an EMBL/GenBank/DDBJ whole genome shotgun (WGS) entry which is preliminary data.</text>
</comment>
<proteinExistence type="predicted"/>
<dbReference type="AlphaFoldDB" id="A0A0R1TZ58"/>
<sequence>MTHKDLRGLTPGDIIADRPGSNNLDGQLAKVIEQGPDYTAVEITYGVDYGHIVRLRRDGLLDRVHVIGRAVHVAE</sequence>
<accession>A0A0R1TZ58</accession>
<name>A0A0R1TZ58_9LACO</name>
<dbReference type="STRING" id="1423783.FC50_GL000928"/>
<protein>
    <submittedName>
        <fullName evidence="1">Uncharacterized protein</fullName>
    </submittedName>
</protein>
<gene>
    <name evidence="1" type="ORF">FC50_GL000928</name>
</gene>
<dbReference type="PATRIC" id="fig|1423783.4.peg.958"/>
<evidence type="ECO:0000313" key="2">
    <source>
        <dbReference type="Proteomes" id="UP000051922"/>
    </source>
</evidence>
<dbReference type="Proteomes" id="UP000051922">
    <property type="component" value="Unassembled WGS sequence"/>
</dbReference>